<comment type="similarity">
    <text evidence="3">Belongs to the HARBI1 family.</text>
</comment>
<comment type="caution">
    <text evidence="9">The sequence shown here is derived from an EMBL/GenBank/DDBJ whole genome shotgun (WGS) entry which is preliminary data.</text>
</comment>
<evidence type="ECO:0000313" key="10">
    <source>
        <dbReference type="Proteomes" id="UP000765509"/>
    </source>
</evidence>
<dbReference type="GO" id="GO:0046872">
    <property type="term" value="F:metal ion binding"/>
    <property type="evidence" value="ECO:0007669"/>
    <property type="project" value="UniProtKB-KW"/>
</dbReference>
<dbReference type="InterPro" id="IPR027806">
    <property type="entry name" value="HARBI1_dom"/>
</dbReference>
<dbReference type="GO" id="GO:0004518">
    <property type="term" value="F:nuclease activity"/>
    <property type="evidence" value="ECO:0007669"/>
    <property type="project" value="UniProtKB-KW"/>
</dbReference>
<evidence type="ECO:0000256" key="4">
    <source>
        <dbReference type="ARBA" id="ARBA00022722"/>
    </source>
</evidence>
<organism evidence="9 10">
    <name type="scientific">Austropuccinia psidii MF-1</name>
    <dbReference type="NCBI Taxonomy" id="1389203"/>
    <lineage>
        <taxon>Eukaryota</taxon>
        <taxon>Fungi</taxon>
        <taxon>Dikarya</taxon>
        <taxon>Basidiomycota</taxon>
        <taxon>Pucciniomycotina</taxon>
        <taxon>Pucciniomycetes</taxon>
        <taxon>Pucciniales</taxon>
        <taxon>Sphaerophragmiaceae</taxon>
        <taxon>Austropuccinia</taxon>
    </lineage>
</organism>
<feature type="domain" description="DDE Tnp4" evidence="8">
    <location>
        <begin position="163"/>
        <end position="273"/>
    </location>
</feature>
<dbReference type="InterPro" id="IPR045249">
    <property type="entry name" value="HARBI1-like"/>
</dbReference>
<dbReference type="PANTHER" id="PTHR22930:SF85">
    <property type="entry name" value="GH03217P-RELATED"/>
    <property type="match status" value="1"/>
</dbReference>
<dbReference type="EMBL" id="AVOT02010740">
    <property type="protein sequence ID" value="MBW0490736.1"/>
    <property type="molecule type" value="Genomic_DNA"/>
</dbReference>
<dbReference type="GO" id="GO:0005634">
    <property type="term" value="C:nucleus"/>
    <property type="evidence" value="ECO:0007669"/>
    <property type="project" value="UniProtKB-SubCell"/>
</dbReference>
<evidence type="ECO:0000256" key="1">
    <source>
        <dbReference type="ARBA" id="ARBA00001968"/>
    </source>
</evidence>
<accession>A0A9Q3H499</accession>
<keyword evidence="6" id="KW-0378">Hydrolase</keyword>
<evidence type="ECO:0000256" key="5">
    <source>
        <dbReference type="ARBA" id="ARBA00022723"/>
    </source>
</evidence>
<keyword evidence="5" id="KW-0479">Metal-binding</keyword>
<comment type="subcellular location">
    <subcellularLocation>
        <location evidence="2">Nucleus</location>
    </subcellularLocation>
</comment>
<evidence type="ECO:0000259" key="8">
    <source>
        <dbReference type="Pfam" id="PF13359"/>
    </source>
</evidence>
<dbReference type="AlphaFoldDB" id="A0A9Q3H499"/>
<name>A0A9Q3H499_9BASI</name>
<keyword evidence="7" id="KW-0539">Nucleus</keyword>
<comment type="cofactor">
    <cofactor evidence="1">
        <name>a divalent metal cation</name>
        <dbReference type="ChEBI" id="CHEBI:60240"/>
    </cofactor>
</comment>
<dbReference type="Proteomes" id="UP000765509">
    <property type="component" value="Unassembled WGS sequence"/>
</dbReference>
<reference evidence="9" key="1">
    <citation type="submission" date="2021-03" db="EMBL/GenBank/DDBJ databases">
        <title>Draft genome sequence of rust myrtle Austropuccinia psidii MF-1, a brazilian biotype.</title>
        <authorList>
            <person name="Quecine M.C."/>
            <person name="Pachon D.M.R."/>
            <person name="Bonatelli M.L."/>
            <person name="Correr F.H."/>
            <person name="Franceschini L.M."/>
            <person name="Leite T.F."/>
            <person name="Margarido G.R.A."/>
            <person name="Almeida C.A."/>
            <person name="Ferrarezi J.A."/>
            <person name="Labate C.A."/>
        </authorList>
    </citation>
    <scope>NUCLEOTIDE SEQUENCE</scope>
    <source>
        <strain evidence="9">MF-1</strain>
    </source>
</reference>
<evidence type="ECO:0000313" key="9">
    <source>
        <dbReference type="EMBL" id="MBW0490736.1"/>
    </source>
</evidence>
<dbReference type="PANTHER" id="PTHR22930">
    <property type="match status" value="1"/>
</dbReference>
<dbReference type="OrthoDB" id="2668416at2759"/>
<dbReference type="Pfam" id="PF13359">
    <property type="entry name" value="DDE_Tnp_4"/>
    <property type="match status" value="1"/>
</dbReference>
<evidence type="ECO:0000256" key="6">
    <source>
        <dbReference type="ARBA" id="ARBA00022801"/>
    </source>
</evidence>
<proteinExistence type="inferred from homology"/>
<evidence type="ECO:0000256" key="3">
    <source>
        <dbReference type="ARBA" id="ARBA00006958"/>
    </source>
</evidence>
<protein>
    <recommendedName>
        <fullName evidence="8">DDE Tnp4 domain-containing protein</fullName>
    </recommendedName>
</protein>
<keyword evidence="10" id="KW-1185">Reference proteome</keyword>
<sequence>MDDPTILLAITAIVVATKFHLACYQELMNHQCQLIQQQRGFNPWSNEELFNESRFIGLFWMGRRDFFALIFFIRPHVRNGNNHDVHGLTIEEKVGVMLYCVGHLFNIGKSTAYNVSQNVVQAILEALHNLTIIFPNLNDNVEWEKIKETFKRRQGLTNIIGAIDGTHIPTIPLPNDQWNSYVNRKGWHSIAFQCIVDGNGNFCNVYGGLLGLVHDSRMFRESQIGKDLINGIARFPQDCLLIEDLGDSSKLPILTPSRNQHDAEHIHFNHIHSFTR</sequence>
<evidence type="ECO:0000256" key="7">
    <source>
        <dbReference type="ARBA" id="ARBA00023242"/>
    </source>
</evidence>
<evidence type="ECO:0000256" key="2">
    <source>
        <dbReference type="ARBA" id="ARBA00004123"/>
    </source>
</evidence>
<keyword evidence="4" id="KW-0540">Nuclease</keyword>
<dbReference type="GO" id="GO:0016787">
    <property type="term" value="F:hydrolase activity"/>
    <property type="evidence" value="ECO:0007669"/>
    <property type="project" value="UniProtKB-KW"/>
</dbReference>
<gene>
    <name evidence="9" type="ORF">O181_030451</name>
</gene>